<accession>A0A654M018</accession>
<keyword evidence="2" id="KW-1185">Reference proteome</keyword>
<sequence length="110" mass="12474">MILKLIKSLLLDIKYYTILWSYMRDLNIKSELLNEHFHKLSVKFVLIIVVSGFLGVSSFDLTQIDITAQTIQEKCTPDMGTNISKSNCLSNIPTNPVYNVPNTDNVRPPS</sequence>
<evidence type="ECO:0000313" key="1">
    <source>
        <dbReference type="EMBL" id="ALI35943.1"/>
    </source>
</evidence>
<evidence type="ECO:0000313" key="2">
    <source>
        <dbReference type="Proteomes" id="UP000058925"/>
    </source>
</evidence>
<gene>
    <name evidence="1" type="ORF">NMY3_01740</name>
</gene>
<dbReference type="AlphaFoldDB" id="A0A654M018"/>
<name>A0A654M018_9ARCH</name>
<protein>
    <submittedName>
        <fullName evidence="1">Uncharacterized protein</fullName>
    </submittedName>
</protein>
<reference evidence="2" key="1">
    <citation type="submission" date="2015-10" db="EMBL/GenBank/DDBJ databases">
        <title>Niche specialization of a soil ammonia-oxidizing archaeon, Candidatus Nitrosocosmicus oleophilus.</title>
        <authorList>
            <person name="Jung M.-Y."/>
            <person name="Rhee S.-K."/>
        </authorList>
    </citation>
    <scope>NUCLEOTIDE SEQUENCE [LARGE SCALE GENOMIC DNA]</scope>
    <source>
        <strain evidence="2">MY3</strain>
    </source>
</reference>
<dbReference type="EMBL" id="CP012850">
    <property type="protein sequence ID" value="ALI35943.1"/>
    <property type="molecule type" value="Genomic_DNA"/>
</dbReference>
<proteinExistence type="predicted"/>
<organism evidence="1 2">
    <name type="scientific">Candidatus Nitrosocosmicus oleophilus</name>
    <dbReference type="NCBI Taxonomy" id="1353260"/>
    <lineage>
        <taxon>Archaea</taxon>
        <taxon>Nitrososphaerota</taxon>
        <taxon>Nitrososphaeria</taxon>
        <taxon>Nitrososphaerales</taxon>
        <taxon>Nitrososphaeraceae</taxon>
        <taxon>Candidatus Nitrosocosmicus</taxon>
    </lineage>
</organism>
<dbReference type="Proteomes" id="UP000058925">
    <property type="component" value="Chromosome"/>
</dbReference>
<dbReference type="KEGG" id="taa:NMY3_01740"/>